<evidence type="ECO:0000313" key="3">
    <source>
        <dbReference type="Proteomes" id="UP001355207"/>
    </source>
</evidence>
<keyword evidence="3" id="KW-1185">Reference proteome</keyword>
<feature type="region of interest" description="Disordered" evidence="1">
    <location>
        <begin position="1"/>
        <end position="24"/>
    </location>
</feature>
<gene>
    <name evidence="2" type="ORF">L201_007260</name>
</gene>
<evidence type="ECO:0000313" key="2">
    <source>
        <dbReference type="EMBL" id="WWC92306.1"/>
    </source>
</evidence>
<dbReference type="EMBL" id="CP144107">
    <property type="protein sequence ID" value="WWC92306.1"/>
    <property type="molecule type" value="Genomic_DNA"/>
</dbReference>
<evidence type="ECO:0000256" key="1">
    <source>
        <dbReference type="SAM" id="MobiDB-lite"/>
    </source>
</evidence>
<proteinExistence type="predicted"/>
<name>A0AAX4K3L1_9TREE</name>
<sequence length="458" mass="52054">MDKELDRANIDSNDETTSDSSLIIGNDSIRNPQALLDMSNYSSCARPIQTINNEDSSKGYSIFFQPMYNIPNPITGKKSESDWEPVICPSIPILDGTSNLYKNPPVTEISVKSSMLCPNKKGKTQKLYTEKFVSSFSSIIDSYFESEEAFLKAQTTLESKLNNLLERTQNYNHNKGIIETLAPSLVRDKLAKDLVAEGTTLKEELKVYNNDLASWTKGSSGLQVYCQDLIPRSERILFDLACKQDQSVEKLFDNMRESNDSMSEEDLDLREQWLEGLRTASYLRNNAAQITLRQLESRLTNDSYFTDEVKALKVHENLEHLIKFRTSFQHTANETQEGFEKAFRSRYGVNEIIPTSGSKWEILAGSKRTSEPNHCEESSKSDGDVKVEEEDDQLTSVLLDFSVDKEVEGRVGPYKRTEYRSGGDEFYYGIGLERPRNESETVTKGETWVTDKARTHFP</sequence>
<dbReference type="RefSeq" id="XP_066079068.1">
    <property type="nucleotide sequence ID" value="XM_066222971.1"/>
</dbReference>
<dbReference type="AlphaFoldDB" id="A0AAX4K3L1"/>
<accession>A0AAX4K3L1</accession>
<organism evidence="2 3">
    <name type="scientific">Kwoniella dendrophila CBS 6074</name>
    <dbReference type="NCBI Taxonomy" id="1295534"/>
    <lineage>
        <taxon>Eukaryota</taxon>
        <taxon>Fungi</taxon>
        <taxon>Dikarya</taxon>
        <taxon>Basidiomycota</taxon>
        <taxon>Agaricomycotina</taxon>
        <taxon>Tremellomycetes</taxon>
        <taxon>Tremellales</taxon>
        <taxon>Cryptococcaceae</taxon>
        <taxon>Kwoniella</taxon>
    </lineage>
</organism>
<feature type="region of interest" description="Disordered" evidence="1">
    <location>
        <begin position="436"/>
        <end position="458"/>
    </location>
</feature>
<reference evidence="2 3" key="1">
    <citation type="submission" date="2024-01" db="EMBL/GenBank/DDBJ databases">
        <title>Comparative genomics of Cryptococcus and Kwoniella reveals pathogenesis evolution and contrasting modes of karyotype evolution via chromosome fusion or intercentromeric recombination.</title>
        <authorList>
            <person name="Coelho M.A."/>
            <person name="David-Palma M."/>
            <person name="Shea T."/>
            <person name="Bowers K."/>
            <person name="McGinley-Smith S."/>
            <person name="Mohammad A.W."/>
            <person name="Gnirke A."/>
            <person name="Yurkov A.M."/>
            <person name="Nowrousian M."/>
            <person name="Sun S."/>
            <person name="Cuomo C.A."/>
            <person name="Heitman J."/>
        </authorList>
    </citation>
    <scope>NUCLEOTIDE SEQUENCE [LARGE SCALE GENOMIC DNA]</scope>
    <source>
        <strain evidence="2 3">CBS 6074</strain>
    </source>
</reference>
<dbReference type="Proteomes" id="UP001355207">
    <property type="component" value="Chromosome 10"/>
</dbReference>
<feature type="region of interest" description="Disordered" evidence="1">
    <location>
        <begin position="366"/>
        <end position="387"/>
    </location>
</feature>
<protein>
    <submittedName>
        <fullName evidence="2">Uncharacterized protein</fullName>
    </submittedName>
</protein>
<feature type="compositionally biased region" description="Basic and acidic residues" evidence="1">
    <location>
        <begin position="368"/>
        <end position="386"/>
    </location>
</feature>
<dbReference type="GeneID" id="91097929"/>